<protein>
    <submittedName>
        <fullName evidence="2">Glycosyltransferase</fullName>
        <ecNumber evidence="2">2.4.-.-</ecNumber>
    </submittedName>
</protein>
<dbReference type="Pfam" id="PF00535">
    <property type="entry name" value="Glycos_transf_2"/>
    <property type="match status" value="1"/>
</dbReference>
<evidence type="ECO:0000313" key="3">
    <source>
        <dbReference type="Proteomes" id="UP000677616"/>
    </source>
</evidence>
<evidence type="ECO:0000313" key="2">
    <source>
        <dbReference type="EMBL" id="QUE54389.1"/>
    </source>
</evidence>
<accession>A0ABX7YM33</accession>
<keyword evidence="2" id="KW-0808">Transferase</keyword>
<feature type="domain" description="Glycosyltransferase 2-like" evidence="1">
    <location>
        <begin position="6"/>
        <end position="134"/>
    </location>
</feature>
<keyword evidence="2" id="KW-0328">Glycosyltransferase</keyword>
<dbReference type="InterPro" id="IPR029044">
    <property type="entry name" value="Nucleotide-diphossugar_trans"/>
</dbReference>
<proteinExistence type="predicted"/>
<dbReference type="SUPFAM" id="SSF53448">
    <property type="entry name" value="Nucleotide-diphospho-sugar transferases"/>
    <property type="match status" value="1"/>
</dbReference>
<sequence length="260" mass="30220">MKEKHTVVICAYGESSFLEECIQSILNQTVESTVACYTSTPNQLIEGLCEKYHLPMYTKKGGGIGKDWNNALSFVETPYVTIAHQDDIYLPTFVEKTMAAFEKYPDSTIVYSDYAEYRDGQEDARSTNLKIKRLMLNTLNLFPTSAFWRNRVLAFGNAISCPAVSYNLSKLKGFQFKEHFRTNLDWYAWYDISSHYSGRFTFIKEVLMYHRIHGESETSATITENVRSKEDLDIYKLFWPNFIANALMRFYEKSQQSNFK</sequence>
<gene>
    <name evidence="2" type="ORF">INT76_00375</name>
</gene>
<name>A0ABX7YM33_9STRE</name>
<dbReference type="PANTHER" id="PTHR22916:SF3">
    <property type="entry name" value="UDP-GLCNAC:BETAGAL BETA-1,3-N-ACETYLGLUCOSAMINYLTRANSFERASE-LIKE PROTEIN 1"/>
    <property type="match status" value="1"/>
</dbReference>
<dbReference type="Gene3D" id="3.90.550.10">
    <property type="entry name" value="Spore Coat Polysaccharide Biosynthesis Protein SpsA, Chain A"/>
    <property type="match status" value="1"/>
</dbReference>
<organism evidence="2 3">
    <name type="scientific">Streptococcus oriscaviae</name>
    <dbReference type="NCBI Taxonomy" id="2781599"/>
    <lineage>
        <taxon>Bacteria</taxon>
        <taxon>Bacillati</taxon>
        <taxon>Bacillota</taxon>
        <taxon>Bacilli</taxon>
        <taxon>Lactobacillales</taxon>
        <taxon>Streptococcaceae</taxon>
        <taxon>Streptococcus</taxon>
    </lineage>
</organism>
<dbReference type="InterPro" id="IPR001173">
    <property type="entry name" value="Glyco_trans_2-like"/>
</dbReference>
<dbReference type="RefSeq" id="WP_212570975.1">
    <property type="nucleotide sequence ID" value="NZ_CP073084.1"/>
</dbReference>
<dbReference type="Proteomes" id="UP000677616">
    <property type="component" value="Chromosome"/>
</dbReference>
<dbReference type="GO" id="GO:0016757">
    <property type="term" value="F:glycosyltransferase activity"/>
    <property type="evidence" value="ECO:0007669"/>
    <property type="project" value="UniProtKB-KW"/>
</dbReference>
<keyword evidence="3" id="KW-1185">Reference proteome</keyword>
<dbReference type="EC" id="2.4.-.-" evidence="2"/>
<dbReference type="PANTHER" id="PTHR22916">
    <property type="entry name" value="GLYCOSYLTRANSFERASE"/>
    <property type="match status" value="1"/>
</dbReference>
<evidence type="ECO:0000259" key="1">
    <source>
        <dbReference type="Pfam" id="PF00535"/>
    </source>
</evidence>
<dbReference type="EMBL" id="CP073084">
    <property type="protein sequence ID" value="QUE54389.1"/>
    <property type="molecule type" value="Genomic_DNA"/>
</dbReference>
<reference evidence="2 3" key="1">
    <citation type="submission" date="2021-04" db="EMBL/GenBank/DDBJ databases">
        <title>Complete genome sequence of a novel Streptococcus species.</title>
        <authorList>
            <person name="Teng J.L.L."/>
        </authorList>
    </citation>
    <scope>NUCLEOTIDE SEQUENCE [LARGE SCALE GENOMIC DNA]</scope>
    <source>
        <strain evidence="2 3">HKU75</strain>
    </source>
</reference>